<name>A0A8J4GVS0_9CHLO</name>
<feature type="region of interest" description="Disordered" evidence="1">
    <location>
        <begin position="1"/>
        <end position="21"/>
    </location>
</feature>
<protein>
    <submittedName>
        <fullName evidence="2">Uncharacterized protein</fullName>
    </submittedName>
</protein>
<feature type="compositionally biased region" description="Polar residues" evidence="1">
    <location>
        <begin position="144"/>
        <end position="154"/>
    </location>
</feature>
<feature type="compositionally biased region" description="Low complexity" evidence="1">
    <location>
        <begin position="112"/>
        <end position="127"/>
    </location>
</feature>
<feature type="non-terminal residue" evidence="2">
    <location>
        <position position="1"/>
    </location>
</feature>
<organism evidence="2 3">
    <name type="scientific">Volvox reticuliferus</name>
    <dbReference type="NCBI Taxonomy" id="1737510"/>
    <lineage>
        <taxon>Eukaryota</taxon>
        <taxon>Viridiplantae</taxon>
        <taxon>Chlorophyta</taxon>
        <taxon>core chlorophytes</taxon>
        <taxon>Chlorophyceae</taxon>
        <taxon>CS clade</taxon>
        <taxon>Chlamydomonadales</taxon>
        <taxon>Volvocaceae</taxon>
        <taxon>Volvox</taxon>
    </lineage>
</organism>
<gene>
    <name evidence="2" type="ORF">Vretimale_17170</name>
</gene>
<dbReference type="AlphaFoldDB" id="A0A8J4GVS0"/>
<feature type="compositionally biased region" description="Low complexity" evidence="1">
    <location>
        <begin position="51"/>
        <end position="61"/>
    </location>
</feature>
<evidence type="ECO:0000256" key="1">
    <source>
        <dbReference type="SAM" id="MobiDB-lite"/>
    </source>
</evidence>
<accession>A0A8J4GVS0</accession>
<feature type="region of interest" description="Disordered" evidence="1">
    <location>
        <begin position="36"/>
        <end position="168"/>
    </location>
</feature>
<feature type="compositionally biased region" description="Low complexity" evidence="1">
    <location>
        <begin position="72"/>
        <end position="103"/>
    </location>
</feature>
<sequence length="168" mass="17118">STRCSVARRTTRIGASSPSDGLDFALSSLLNALANDAPLEPSRNPPPSRPVPGAAAAVPASDPDRRRACCRSPSSSPSSSSSASASSSSSSAESSSAIKSLLLLPPPPPPISISSASSLSSASPSESTAYEVQDLPSSHAFRTPVTSPLTSCTQTHRHNPPRARPPHP</sequence>
<proteinExistence type="predicted"/>
<reference evidence="2" key="1">
    <citation type="journal article" date="2021" name="Proc. Natl. Acad. Sci. U.S.A.">
        <title>Three genomes in the algal genus Volvox reveal the fate of a haploid sex-determining region after a transition to homothallism.</title>
        <authorList>
            <person name="Yamamoto K."/>
            <person name="Hamaji T."/>
            <person name="Kawai-Toyooka H."/>
            <person name="Matsuzaki R."/>
            <person name="Takahashi F."/>
            <person name="Nishimura Y."/>
            <person name="Kawachi M."/>
            <person name="Noguchi H."/>
            <person name="Minakuchi Y."/>
            <person name="Umen J.G."/>
            <person name="Toyoda A."/>
            <person name="Nozaki H."/>
        </authorList>
    </citation>
    <scope>NUCLEOTIDE SEQUENCE</scope>
    <source>
        <strain evidence="2">NIES-3785</strain>
    </source>
</reference>
<feature type="compositionally biased region" description="Basic residues" evidence="1">
    <location>
        <begin position="155"/>
        <end position="168"/>
    </location>
</feature>
<dbReference type="Proteomes" id="UP000722791">
    <property type="component" value="Unassembled WGS sequence"/>
</dbReference>
<evidence type="ECO:0000313" key="3">
    <source>
        <dbReference type="Proteomes" id="UP000722791"/>
    </source>
</evidence>
<comment type="caution">
    <text evidence="2">The sequence shown here is derived from an EMBL/GenBank/DDBJ whole genome shotgun (WGS) entry which is preliminary data.</text>
</comment>
<dbReference type="EMBL" id="BNCQ01000054">
    <property type="protein sequence ID" value="GIM14164.1"/>
    <property type="molecule type" value="Genomic_DNA"/>
</dbReference>
<evidence type="ECO:0000313" key="2">
    <source>
        <dbReference type="EMBL" id="GIM14164.1"/>
    </source>
</evidence>